<evidence type="ECO:0000259" key="1">
    <source>
        <dbReference type="Pfam" id="PF00248"/>
    </source>
</evidence>
<feature type="domain" description="NADP-dependent oxidoreductase" evidence="1">
    <location>
        <begin position="13"/>
        <end position="339"/>
    </location>
</feature>
<keyword evidence="3" id="KW-1185">Reference proteome</keyword>
<dbReference type="PANTHER" id="PTHR43827">
    <property type="entry name" value="2,5-DIKETO-D-GLUCONIC ACID REDUCTASE"/>
    <property type="match status" value="1"/>
</dbReference>
<comment type="caution">
    <text evidence="2">The sequence shown here is derived from an EMBL/GenBank/DDBJ whole genome shotgun (WGS) entry which is preliminary data.</text>
</comment>
<reference evidence="2 3" key="1">
    <citation type="journal article" date="2015" name="Plant Cell">
        <title>Oil accumulation by the oleaginous diatom Fistulifera solaris as revealed by the genome and transcriptome.</title>
        <authorList>
            <person name="Tanaka T."/>
            <person name="Maeda Y."/>
            <person name="Veluchamy A."/>
            <person name="Tanaka M."/>
            <person name="Abida H."/>
            <person name="Marechal E."/>
            <person name="Bowler C."/>
            <person name="Muto M."/>
            <person name="Sunaga Y."/>
            <person name="Tanaka M."/>
            <person name="Yoshino T."/>
            <person name="Taniguchi T."/>
            <person name="Fukuda Y."/>
            <person name="Nemoto M."/>
            <person name="Matsumoto M."/>
            <person name="Wong P.S."/>
            <person name="Aburatani S."/>
            <person name="Fujibuchi W."/>
        </authorList>
    </citation>
    <scope>NUCLEOTIDE SEQUENCE [LARGE SCALE GENOMIC DNA]</scope>
    <source>
        <strain evidence="2 3">JPCC DA0580</strain>
    </source>
</reference>
<dbReference type="PANTHER" id="PTHR43827:SF8">
    <property type="entry name" value="ALDO_KETO REDUCTASE FAMILY PROTEIN"/>
    <property type="match status" value="1"/>
</dbReference>
<dbReference type="InterPro" id="IPR036812">
    <property type="entry name" value="NAD(P)_OxRdtase_dom_sf"/>
</dbReference>
<dbReference type="GO" id="GO:0016491">
    <property type="term" value="F:oxidoreductase activity"/>
    <property type="evidence" value="ECO:0007669"/>
    <property type="project" value="InterPro"/>
</dbReference>
<dbReference type="AlphaFoldDB" id="A0A1Z5JET1"/>
<dbReference type="CDD" id="cd19071">
    <property type="entry name" value="AKR_AKR1-5-like"/>
    <property type="match status" value="1"/>
</dbReference>
<organism evidence="2 3">
    <name type="scientific">Fistulifera solaris</name>
    <name type="common">Oleaginous diatom</name>
    <dbReference type="NCBI Taxonomy" id="1519565"/>
    <lineage>
        <taxon>Eukaryota</taxon>
        <taxon>Sar</taxon>
        <taxon>Stramenopiles</taxon>
        <taxon>Ochrophyta</taxon>
        <taxon>Bacillariophyta</taxon>
        <taxon>Bacillariophyceae</taxon>
        <taxon>Bacillariophycidae</taxon>
        <taxon>Naviculales</taxon>
        <taxon>Naviculaceae</taxon>
        <taxon>Fistulifera</taxon>
    </lineage>
</organism>
<dbReference type="InParanoid" id="A0A1Z5JET1"/>
<name>A0A1Z5JET1_FISSO</name>
<protein>
    <recommendedName>
        <fullName evidence="1">NADP-dependent oxidoreductase domain-containing protein</fullName>
    </recommendedName>
</protein>
<dbReference type="OrthoDB" id="416253at2759"/>
<evidence type="ECO:0000313" key="3">
    <source>
        <dbReference type="Proteomes" id="UP000198406"/>
    </source>
</evidence>
<dbReference type="Pfam" id="PF00248">
    <property type="entry name" value="Aldo_ket_red"/>
    <property type="match status" value="1"/>
</dbReference>
<dbReference type="EMBL" id="BDSP01000050">
    <property type="protein sequence ID" value="GAX12278.1"/>
    <property type="molecule type" value="Genomic_DNA"/>
</dbReference>
<dbReference type="SUPFAM" id="SSF51430">
    <property type="entry name" value="NAD(P)-linked oxidoreductase"/>
    <property type="match status" value="1"/>
</dbReference>
<evidence type="ECO:0000313" key="2">
    <source>
        <dbReference type="EMBL" id="GAX12278.1"/>
    </source>
</evidence>
<gene>
    <name evidence="2" type="ORF">FisN_1Hh209</name>
</gene>
<dbReference type="Proteomes" id="UP000198406">
    <property type="component" value="Unassembled WGS sequence"/>
</dbReference>
<dbReference type="InterPro" id="IPR023210">
    <property type="entry name" value="NADP_OxRdtase_dom"/>
</dbReference>
<accession>A0A1Z5JET1</accession>
<dbReference type="InterPro" id="IPR020471">
    <property type="entry name" value="AKR"/>
</dbReference>
<proteinExistence type="predicted"/>
<dbReference type="Gene3D" id="3.20.20.100">
    <property type="entry name" value="NADP-dependent oxidoreductase domain"/>
    <property type="match status" value="1"/>
</dbReference>
<sequence length="343" mass="38083">MFYTNNNSTAIGVGFGTAALGGSCFDIVGLALEAGFRKFDTAEADWWYDQTSVGRALSHYFFKPTNEEEDQTCVSAEFCGKSCQVEELRISTKIPPWSLTSFDDIRAHAAASREELLGFCDETLIAVTDESTGIATEKSIPYPLDVYYIHAPACWKGWHPRCDNPPPTLDFRSAWQAMEAVVGLDHSAKRIGLSNVRPDELLDILQFVKQRQESGDIQHGDPPPRKPDVVQAFADPIRPADELRRICREHDIEFVSYSTLGTQHRSVSGNPVLGSPLVQSIANKHGRSTAEVVLSWALQKGMSVIPRSSNKNHIQQLARLLGENPGFLENDDMQQIDSMKDTI</sequence>